<keyword evidence="5 9" id="KW-0812">Transmembrane</keyword>
<keyword evidence="7 9" id="KW-0472">Membrane</keyword>
<evidence type="ECO:0000259" key="10">
    <source>
        <dbReference type="Pfam" id="PF03553"/>
    </source>
</evidence>
<evidence type="ECO:0000313" key="12">
    <source>
        <dbReference type="Proteomes" id="UP000234335"/>
    </source>
</evidence>
<feature type="transmembrane region" description="Helical" evidence="9">
    <location>
        <begin position="410"/>
        <end position="430"/>
    </location>
</feature>
<feature type="transmembrane region" description="Helical" evidence="9">
    <location>
        <begin position="203"/>
        <end position="220"/>
    </location>
</feature>
<evidence type="ECO:0000256" key="4">
    <source>
        <dbReference type="ARBA" id="ARBA00022475"/>
    </source>
</evidence>
<evidence type="ECO:0000256" key="2">
    <source>
        <dbReference type="ARBA" id="ARBA00022448"/>
    </source>
</evidence>
<reference evidence="11 12" key="1">
    <citation type="submission" date="2017-12" db="EMBL/GenBank/DDBJ databases">
        <title>Phylogenetic diversity of female urinary microbiome.</title>
        <authorList>
            <person name="Thomas-White K."/>
            <person name="Wolfe A.J."/>
        </authorList>
    </citation>
    <scope>NUCLEOTIDE SEQUENCE [LARGE SCALE GENOMIC DNA]</scope>
    <source>
        <strain evidence="11 12">UMB0119</strain>
    </source>
</reference>
<feature type="domain" description="Na+/H+ antiporter NhaC-like C-terminal" evidence="10">
    <location>
        <begin position="13"/>
        <end position="219"/>
    </location>
</feature>
<feature type="domain" description="Na+/H+ antiporter NhaC-like C-terminal" evidence="10">
    <location>
        <begin position="243"/>
        <end position="428"/>
    </location>
</feature>
<dbReference type="GO" id="GO:0005886">
    <property type="term" value="C:plasma membrane"/>
    <property type="evidence" value="ECO:0007669"/>
    <property type="project" value="UniProtKB-SubCell"/>
</dbReference>
<evidence type="ECO:0000256" key="6">
    <source>
        <dbReference type="ARBA" id="ARBA00022989"/>
    </source>
</evidence>
<keyword evidence="4" id="KW-1003">Cell membrane</keyword>
<feature type="transmembrane region" description="Helical" evidence="9">
    <location>
        <begin position="108"/>
        <end position="130"/>
    </location>
</feature>
<keyword evidence="6 9" id="KW-1133">Transmembrane helix</keyword>
<feature type="transmembrane region" description="Helical" evidence="9">
    <location>
        <begin position="79"/>
        <end position="96"/>
    </location>
</feature>
<dbReference type="PANTHER" id="PTHR33451">
    <property type="entry name" value="MALATE-2H(+)/NA(+)-LACTATE ANTIPORTER"/>
    <property type="match status" value="1"/>
</dbReference>
<feature type="transmembrane region" description="Helical" evidence="9">
    <location>
        <begin position="12"/>
        <end position="30"/>
    </location>
</feature>
<evidence type="ECO:0000256" key="1">
    <source>
        <dbReference type="ARBA" id="ARBA00004651"/>
    </source>
</evidence>
<feature type="transmembrane region" description="Helical" evidence="9">
    <location>
        <begin position="42"/>
        <end position="59"/>
    </location>
</feature>
<protein>
    <submittedName>
        <fullName evidence="11">Sodium:proton antiporter</fullName>
    </submittedName>
</protein>
<dbReference type="PANTHER" id="PTHR33451:SF4">
    <property type="entry name" value="NA+_H+ ANTIPORTER"/>
    <property type="match status" value="1"/>
</dbReference>
<evidence type="ECO:0000256" key="7">
    <source>
        <dbReference type="ARBA" id="ARBA00023136"/>
    </source>
</evidence>
<feature type="transmembrane region" description="Helical" evidence="9">
    <location>
        <begin position="376"/>
        <end position="398"/>
    </location>
</feature>
<comment type="caution">
    <text evidence="11">The sequence shown here is derived from an EMBL/GenBank/DDBJ whole genome shotgun (WGS) entry which is preliminary data.</text>
</comment>
<evidence type="ECO:0000256" key="3">
    <source>
        <dbReference type="ARBA" id="ARBA00022449"/>
    </source>
</evidence>
<comment type="similarity">
    <text evidence="8">Belongs to the NhaC Na(+)/H(+) (TC 2.A.35) antiporter family.</text>
</comment>
<evidence type="ECO:0000256" key="5">
    <source>
        <dbReference type="ARBA" id="ARBA00022692"/>
    </source>
</evidence>
<keyword evidence="3" id="KW-0050">Antiport</keyword>
<organism evidence="11 12">
    <name type="scientific">Anaerococcus octavius</name>
    <dbReference type="NCBI Taxonomy" id="54007"/>
    <lineage>
        <taxon>Bacteria</taxon>
        <taxon>Bacillati</taxon>
        <taxon>Bacillota</taxon>
        <taxon>Tissierellia</taxon>
        <taxon>Tissierellales</taxon>
        <taxon>Peptoniphilaceae</taxon>
        <taxon>Anaerococcus</taxon>
    </lineage>
</organism>
<feature type="transmembrane region" description="Helical" evidence="9">
    <location>
        <begin position="282"/>
        <end position="307"/>
    </location>
</feature>
<dbReference type="Proteomes" id="UP000234335">
    <property type="component" value="Unassembled WGS sequence"/>
</dbReference>
<proteinExistence type="inferred from homology"/>
<name>A0A2I1M576_9FIRM</name>
<evidence type="ECO:0000256" key="9">
    <source>
        <dbReference type="SAM" id="Phobius"/>
    </source>
</evidence>
<dbReference type="GO" id="GO:0015297">
    <property type="term" value="F:antiporter activity"/>
    <property type="evidence" value="ECO:0007669"/>
    <property type="project" value="UniProtKB-KW"/>
</dbReference>
<evidence type="ECO:0000256" key="8">
    <source>
        <dbReference type="ARBA" id="ARBA00038435"/>
    </source>
</evidence>
<gene>
    <name evidence="11" type="ORF">CYJ34_08305</name>
</gene>
<dbReference type="AlphaFoldDB" id="A0A2I1M576"/>
<dbReference type="Pfam" id="PF03553">
    <property type="entry name" value="Na_H_antiporter"/>
    <property type="match status" value="2"/>
</dbReference>
<dbReference type="InterPro" id="IPR018461">
    <property type="entry name" value="Na/H_Antiport_NhaC-like_C"/>
</dbReference>
<evidence type="ECO:0000313" key="11">
    <source>
        <dbReference type="EMBL" id="PKZ15278.1"/>
    </source>
</evidence>
<feature type="transmembrane region" description="Helical" evidence="9">
    <location>
        <begin position="142"/>
        <end position="166"/>
    </location>
</feature>
<accession>A0A2I1M576</accession>
<dbReference type="EMBL" id="PKGS01000007">
    <property type="protein sequence ID" value="PKZ15278.1"/>
    <property type="molecule type" value="Genomic_DNA"/>
</dbReference>
<feature type="transmembrane region" description="Helical" evidence="9">
    <location>
        <begin position="330"/>
        <end position="355"/>
    </location>
</feature>
<feature type="transmembrane region" description="Helical" evidence="9">
    <location>
        <begin position="240"/>
        <end position="270"/>
    </location>
</feature>
<dbReference type="InterPro" id="IPR052180">
    <property type="entry name" value="NhaC_Na-H+_Antiporter"/>
</dbReference>
<dbReference type="RefSeq" id="WP_101540811.1">
    <property type="nucleotide sequence ID" value="NZ_PKGS01000007.1"/>
</dbReference>
<keyword evidence="12" id="KW-1185">Reference proteome</keyword>
<comment type="subcellular location">
    <subcellularLocation>
        <location evidence="1">Cell membrane</location>
        <topology evidence="1">Multi-pass membrane protein</topology>
    </subcellularLocation>
</comment>
<keyword evidence="2" id="KW-0813">Transport</keyword>
<sequence length="455" mass="48804">MENKKKRSGGYALIPFLVFIVIYFVTGIILQNQGVDMAFYQMPAPVAAFVAVISAFIIFKEDLNTKFATFIEGCGNEDIISMCLIYLLAGAFSAVAEASGGRDAVVNLGLRFIPPSLIIAGIFVIAGFMATATGTSVGTVSSLTTVTIGLAQGAGLNVAMSLAALVSGSMFGDNLSIISDTTIAATKTQNVSMKDKFRMNLKIALPAAIVAIILFIVLGRPDSTVPIETGPVEIIKVLPYLLVLITAIVGVNVFVVLTSGIIFSSLIMLFQNGFDFIALSKLIYDGFASMNEIFLLSMMIGGLSYMVNKEGGLDFINDKILSFVKSKKSAEVGICLIVFLMDIAIANNTVSIVIAGPIAKILSNDYKVDPRRSASLLDIFACIGQGIIPYGIQLLVAAKFTEGLLAPVDIMPYLFYQYLLAAFAIISIFARYAESKDPWDFEYDMPESQVAELAK</sequence>